<keyword evidence="1" id="KW-1133">Transmembrane helix</keyword>
<dbReference type="AlphaFoldDB" id="W4GRE3"/>
<evidence type="ECO:0000256" key="1">
    <source>
        <dbReference type="SAM" id="Phobius"/>
    </source>
</evidence>
<gene>
    <name evidence="2" type="ORF">H257_06039</name>
</gene>
<reference evidence="2" key="1">
    <citation type="submission" date="2013-12" db="EMBL/GenBank/DDBJ databases">
        <title>The Genome Sequence of Aphanomyces astaci APO3.</title>
        <authorList>
            <consortium name="The Broad Institute Genomics Platform"/>
            <person name="Russ C."/>
            <person name="Tyler B."/>
            <person name="van West P."/>
            <person name="Dieguez-Uribeondo J."/>
            <person name="Young S.K."/>
            <person name="Zeng Q."/>
            <person name="Gargeya S."/>
            <person name="Fitzgerald M."/>
            <person name="Abouelleil A."/>
            <person name="Alvarado L."/>
            <person name="Chapman S.B."/>
            <person name="Gainer-Dewar J."/>
            <person name="Goldberg J."/>
            <person name="Griggs A."/>
            <person name="Gujja S."/>
            <person name="Hansen M."/>
            <person name="Howarth C."/>
            <person name="Imamovic A."/>
            <person name="Ireland A."/>
            <person name="Larimer J."/>
            <person name="McCowan C."/>
            <person name="Murphy C."/>
            <person name="Pearson M."/>
            <person name="Poon T.W."/>
            <person name="Priest M."/>
            <person name="Roberts A."/>
            <person name="Saif S."/>
            <person name="Shea T."/>
            <person name="Sykes S."/>
            <person name="Wortman J."/>
            <person name="Nusbaum C."/>
            <person name="Birren B."/>
        </authorList>
    </citation>
    <scope>NUCLEOTIDE SEQUENCE [LARGE SCALE GENOMIC DNA]</scope>
    <source>
        <strain evidence="2">APO3</strain>
    </source>
</reference>
<dbReference type="VEuPathDB" id="FungiDB:H257_06039"/>
<keyword evidence="1" id="KW-0472">Membrane</keyword>
<dbReference type="RefSeq" id="XP_009829412.1">
    <property type="nucleotide sequence ID" value="XM_009831110.1"/>
</dbReference>
<proteinExistence type="predicted"/>
<keyword evidence="1" id="KW-0812">Transmembrane</keyword>
<organism evidence="2">
    <name type="scientific">Aphanomyces astaci</name>
    <name type="common">Crayfish plague agent</name>
    <dbReference type="NCBI Taxonomy" id="112090"/>
    <lineage>
        <taxon>Eukaryota</taxon>
        <taxon>Sar</taxon>
        <taxon>Stramenopiles</taxon>
        <taxon>Oomycota</taxon>
        <taxon>Saprolegniomycetes</taxon>
        <taxon>Saprolegniales</taxon>
        <taxon>Verrucalvaceae</taxon>
        <taxon>Aphanomyces</taxon>
    </lineage>
</organism>
<accession>W4GRE3</accession>
<feature type="transmembrane region" description="Helical" evidence="1">
    <location>
        <begin position="249"/>
        <end position="267"/>
    </location>
</feature>
<dbReference type="EMBL" id="KI913124">
    <property type="protein sequence ID" value="ETV81554.1"/>
    <property type="molecule type" value="Genomic_DNA"/>
</dbReference>
<name>W4GRE3_APHAT</name>
<protein>
    <submittedName>
        <fullName evidence="2">Uncharacterized protein</fullName>
    </submittedName>
</protein>
<dbReference type="GeneID" id="20808035"/>
<sequence length="289" mass="31142">MNAKHLVMSLRCSFRISASSPPPLALTIKAICRRLTRPCHRHSATAPLLLLGRDNTRASNVAMQCSALWNITSIAMDFGSWTGNRSTGGGALDIIAGGHGVLLLVRLSDSKLFPTTLAGEECTLSQVSDSSSSTCHMRRTMSQVRSLSTTQIASSDRSILSRSTTSTCVTMSSHHNFHDVRITTLHVSIVSGVTAAQNALKSAIATATRACHVSPAAESTVASDSSRKQTTSGRITMSTIAFRNSHSDAYTVLVMAVATVLLGGFLWRRKMLTTDRQCCRLTTRTRLSW</sequence>
<evidence type="ECO:0000313" key="2">
    <source>
        <dbReference type="EMBL" id="ETV81554.1"/>
    </source>
</evidence>